<evidence type="ECO:0000259" key="7">
    <source>
        <dbReference type="PROSITE" id="PS51296"/>
    </source>
</evidence>
<evidence type="ECO:0000313" key="9">
    <source>
        <dbReference type="Proteomes" id="UP000287188"/>
    </source>
</evidence>
<proteinExistence type="predicted"/>
<dbReference type="InterPro" id="IPR036922">
    <property type="entry name" value="Rieske_2Fe-2S_sf"/>
</dbReference>
<protein>
    <submittedName>
        <fullName evidence="8">(2Fe-2S) ferredoxin</fullName>
    </submittedName>
</protein>
<sequence length="285" mass="31411">MAGEDQERVEDYLELERYIEMLQSGQIAHPPVDLTPEQVHIYQMAALMRSAAPENVEPRADFVEQLRQQLLEINAEPGFQEASSSSEESSANTSLVKPVAREEKKTSKPARFFSRRHVLMGGAVAAASLVVGGGAERIIESETTPTPNKGTGVPSYTSSELKIDATIPTTWHFVVALTDLGQQAVLFAAPTLIGYVLRNADTLNSEYYSKAENIVALSAACTHMGCIVQWEDRDRSFHCPCHSAIFAATGMNMNTHYRLELPPLSRLNVKVENGKVYVEVPQPHK</sequence>
<keyword evidence="4" id="KW-0411">Iron-sulfur</keyword>
<keyword evidence="1" id="KW-0001">2Fe-2S</keyword>
<accession>A0A402ATA4</accession>
<dbReference type="Gene3D" id="2.102.10.10">
    <property type="entry name" value="Rieske [2Fe-2S] iron-sulphur domain"/>
    <property type="match status" value="1"/>
</dbReference>
<gene>
    <name evidence="8" type="ORF">KDK_61050</name>
</gene>
<evidence type="ECO:0000313" key="8">
    <source>
        <dbReference type="EMBL" id="GCE22305.1"/>
    </source>
</evidence>
<dbReference type="OrthoDB" id="9767869at2"/>
<dbReference type="AlphaFoldDB" id="A0A402ATA4"/>
<dbReference type="GO" id="GO:0016705">
    <property type="term" value="F:oxidoreductase activity, acting on paired donors, with incorporation or reduction of molecular oxygen"/>
    <property type="evidence" value="ECO:0007669"/>
    <property type="project" value="UniProtKB-ARBA"/>
</dbReference>
<evidence type="ECO:0000256" key="6">
    <source>
        <dbReference type="SAM" id="MobiDB-lite"/>
    </source>
</evidence>
<evidence type="ECO:0000256" key="5">
    <source>
        <dbReference type="ARBA" id="ARBA00023157"/>
    </source>
</evidence>
<dbReference type="InterPro" id="IPR014349">
    <property type="entry name" value="Rieske_Fe-S_prot"/>
</dbReference>
<dbReference type="PROSITE" id="PS51296">
    <property type="entry name" value="RIESKE"/>
    <property type="match status" value="1"/>
</dbReference>
<dbReference type="RefSeq" id="WP_126554981.1">
    <property type="nucleotide sequence ID" value="NZ_BIFS01000002.1"/>
</dbReference>
<name>A0A402ATA4_9CHLR</name>
<feature type="region of interest" description="Disordered" evidence="6">
    <location>
        <begin position="78"/>
        <end position="101"/>
    </location>
</feature>
<dbReference type="Proteomes" id="UP000287188">
    <property type="component" value="Unassembled WGS sequence"/>
</dbReference>
<feature type="compositionally biased region" description="Low complexity" evidence="6">
    <location>
        <begin position="81"/>
        <end position="91"/>
    </location>
</feature>
<dbReference type="SUPFAM" id="SSF50022">
    <property type="entry name" value="ISP domain"/>
    <property type="match status" value="1"/>
</dbReference>
<organism evidence="8 9">
    <name type="scientific">Dictyobacter kobayashii</name>
    <dbReference type="NCBI Taxonomy" id="2014872"/>
    <lineage>
        <taxon>Bacteria</taxon>
        <taxon>Bacillati</taxon>
        <taxon>Chloroflexota</taxon>
        <taxon>Ktedonobacteria</taxon>
        <taxon>Ktedonobacterales</taxon>
        <taxon>Dictyobacteraceae</taxon>
        <taxon>Dictyobacter</taxon>
    </lineage>
</organism>
<comment type="caution">
    <text evidence="8">The sequence shown here is derived from an EMBL/GenBank/DDBJ whole genome shotgun (WGS) entry which is preliminary data.</text>
</comment>
<keyword evidence="3" id="KW-0408">Iron</keyword>
<dbReference type="GO" id="GO:0046872">
    <property type="term" value="F:metal ion binding"/>
    <property type="evidence" value="ECO:0007669"/>
    <property type="project" value="UniProtKB-KW"/>
</dbReference>
<evidence type="ECO:0000256" key="2">
    <source>
        <dbReference type="ARBA" id="ARBA00022723"/>
    </source>
</evidence>
<evidence type="ECO:0000256" key="3">
    <source>
        <dbReference type="ARBA" id="ARBA00023004"/>
    </source>
</evidence>
<keyword evidence="5" id="KW-1015">Disulfide bond</keyword>
<evidence type="ECO:0000256" key="1">
    <source>
        <dbReference type="ARBA" id="ARBA00022714"/>
    </source>
</evidence>
<dbReference type="PANTHER" id="PTHR10134">
    <property type="entry name" value="CYTOCHROME B-C1 COMPLEX SUBUNIT RIESKE, MITOCHONDRIAL"/>
    <property type="match status" value="1"/>
</dbReference>
<keyword evidence="9" id="KW-1185">Reference proteome</keyword>
<dbReference type="GO" id="GO:0051537">
    <property type="term" value="F:2 iron, 2 sulfur cluster binding"/>
    <property type="evidence" value="ECO:0007669"/>
    <property type="project" value="UniProtKB-KW"/>
</dbReference>
<feature type="domain" description="Rieske" evidence="7">
    <location>
        <begin position="181"/>
        <end position="278"/>
    </location>
</feature>
<evidence type="ECO:0000256" key="4">
    <source>
        <dbReference type="ARBA" id="ARBA00023014"/>
    </source>
</evidence>
<keyword evidence="2" id="KW-0479">Metal-binding</keyword>
<dbReference type="Pfam" id="PF00355">
    <property type="entry name" value="Rieske"/>
    <property type="match status" value="1"/>
</dbReference>
<dbReference type="InterPro" id="IPR017941">
    <property type="entry name" value="Rieske_2Fe-2S"/>
</dbReference>
<dbReference type="GO" id="GO:0004497">
    <property type="term" value="F:monooxygenase activity"/>
    <property type="evidence" value="ECO:0007669"/>
    <property type="project" value="UniProtKB-ARBA"/>
</dbReference>
<reference evidence="9" key="1">
    <citation type="submission" date="2018-12" db="EMBL/GenBank/DDBJ databases">
        <title>Tengunoibacter tsumagoiensis gen. nov., sp. nov., Dictyobacter kobayashii sp. nov., D. alpinus sp. nov., and D. joshuensis sp. nov. and description of Dictyobacteraceae fam. nov. within the order Ktedonobacterales isolated from Tengu-no-mugimeshi.</title>
        <authorList>
            <person name="Wang C.M."/>
            <person name="Zheng Y."/>
            <person name="Sakai Y."/>
            <person name="Toyoda A."/>
            <person name="Minakuchi Y."/>
            <person name="Abe K."/>
            <person name="Yokota A."/>
            <person name="Yabe S."/>
        </authorList>
    </citation>
    <scope>NUCLEOTIDE SEQUENCE [LARGE SCALE GENOMIC DNA]</scope>
    <source>
        <strain evidence="9">Uno11</strain>
    </source>
</reference>
<dbReference type="EMBL" id="BIFS01000002">
    <property type="protein sequence ID" value="GCE22305.1"/>
    <property type="molecule type" value="Genomic_DNA"/>
</dbReference>